<evidence type="ECO:0000313" key="1">
    <source>
        <dbReference type="EMBL" id="GGT19486.1"/>
    </source>
</evidence>
<gene>
    <name evidence="1" type="ORF">GCM10014713_10650</name>
</gene>
<reference evidence="1" key="1">
    <citation type="journal article" date="2014" name="Int. J. Syst. Evol. Microbiol.">
        <title>Complete genome sequence of Corynebacterium casei LMG S-19264T (=DSM 44701T), isolated from a smear-ripened cheese.</title>
        <authorList>
            <consortium name="US DOE Joint Genome Institute (JGI-PGF)"/>
            <person name="Walter F."/>
            <person name="Albersmeier A."/>
            <person name="Kalinowski J."/>
            <person name="Ruckert C."/>
        </authorList>
    </citation>
    <scope>NUCLEOTIDE SEQUENCE</scope>
    <source>
        <strain evidence="1">JCM 3172</strain>
    </source>
</reference>
<dbReference type="AlphaFoldDB" id="A0A918GY15"/>
<dbReference type="SUPFAM" id="SSF56059">
    <property type="entry name" value="Glutathione synthetase ATP-binding domain-like"/>
    <property type="match status" value="1"/>
</dbReference>
<reference evidence="1" key="2">
    <citation type="submission" date="2020-09" db="EMBL/GenBank/DDBJ databases">
        <authorList>
            <person name="Sun Q."/>
            <person name="Ohkuma M."/>
        </authorList>
    </citation>
    <scope>NUCLEOTIDE SEQUENCE</scope>
    <source>
        <strain evidence="1">JCM 3172</strain>
    </source>
</reference>
<evidence type="ECO:0008006" key="3">
    <source>
        <dbReference type="Google" id="ProtNLM"/>
    </source>
</evidence>
<evidence type="ECO:0000313" key="2">
    <source>
        <dbReference type="Proteomes" id="UP000619486"/>
    </source>
</evidence>
<protein>
    <recommendedName>
        <fullName evidence="3">Glutathionylspermidine synthase pre-ATP-grasp-like domain-containing protein</fullName>
    </recommendedName>
</protein>
<dbReference type="RefSeq" id="WP_189200113.1">
    <property type="nucleotide sequence ID" value="NZ_BMQQ01000002.1"/>
</dbReference>
<proteinExistence type="predicted"/>
<organism evidence="1 2">
    <name type="scientific">Streptomyces purpureus</name>
    <dbReference type="NCBI Taxonomy" id="1951"/>
    <lineage>
        <taxon>Bacteria</taxon>
        <taxon>Bacillati</taxon>
        <taxon>Actinomycetota</taxon>
        <taxon>Actinomycetes</taxon>
        <taxon>Kitasatosporales</taxon>
        <taxon>Streptomycetaceae</taxon>
        <taxon>Streptomyces</taxon>
    </lineage>
</organism>
<name>A0A918GY15_9ACTN</name>
<comment type="caution">
    <text evidence="1">The sequence shown here is derived from an EMBL/GenBank/DDBJ whole genome shotgun (WGS) entry which is preliminary data.</text>
</comment>
<dbReference type="EMBL" id="BMQQ01000002">
    <property type="protein sequence ID" value="GGT19486.1"/>
    <property type="molecule type" value="Genomic_DNA"/>
</dbReference>
<accession>A0A918GY15</accession>
<dbReference type="Proteomes" id="UP000619486">
    <property type="component" value="Unassembled WGS sequence"/>
</dbReference>
<keyword evidence="2" id="KW-1185">Reference proteome</keyword>
<sequence>MGRILGPASAKELDGYYGGYAPRPVFLSAGEVQQLCRDLEVLRGALFRLPRLLFGGDLAAFARANGMGETQARVIERASAGVPNPPTSMGRADLYSDRSGFRLMEYNMGSTIGFDSGDICRGILENPDFSRFAEEEGLQHVDTLTEQVRTFRHEMGLAPDDRPVIAHVEWPAYIEKNMPYMSTLCKRWRAHGLDAYPCHVGQLERRAGRLWLGDRPVDIVYRQFLIEDLVDDDTEAQLEPLLGALESGEVRMFTSLESELCGSKASLGMLSQRAHRHLFSEEELDVIDRLLPWTSSVTSGRVVLEDGTETSLLEHAMADQHELILKPTLLHGGRGVVPGWSPDLTPEAWRELLVDALDGPYVVQRRIHPVPEPFPEPDGGSQPWIVNWGVVTMASGYGGLFNRVAPVDGGLDVLNLDRGALIGSGFHVGPSPRT</sequence>